<feature type="region of interest" description="Disordered" evidence="1">
    <location>
        <begin position="647"/>
        <end position="792"/>
    </location>
</feature>
<feature type="compositionally biased region" description="Basic and acidic residues" evidence="1">
    <location>
        <begin position="345"/>
        <end position="361"/>
    </location>
</feature>
<dbReference type="STRING" id="426428.A0A0D2XX43"/>
<evidence type="ECO:0000313" key="3">
    <source>
        <dbReference type="Proteomes" id="UP000002489"/>
    </source>
</evidence>
<feature type="compositionally biased region" description="Low complexity" evidence="1">
    <location>
        <begin position="378"/>
        <end position="394"/>
    </location>
</feature>
<gene>
    <name evidence="2" type="primary">28950196</name>
</gene>
<name>A0A0D2XX43_FUSOF</name>
<feature type="compositionally biased region" description="Pro residues" evidence="1">
    <location>
        <begin position="759"/>
        <end position="783"/>
    </location>
</feature>
<feature type="compositionally biased region" description="Polar residues" evidence="1">
    <location>
        <begin position="73"/>
        <end position="86"/>
    </location>
</feature>
<feature type="region of interest" description="Disordered" evidence="1">
    <location>
        <begin position="811"/>
        <end position="834"/>
    </location>
</feature>
<protein>
    <submittedName>
        <fullName evidence="2">Uncharacterized protein</fullName>
    </submittedName>
</protein>
<dbReference type="PROSITE" id="PS50003">
    <property type="entry name" value="PH_DOMAIN"/>
    <property type="match status" value="1"/>
</dbReference>
<dbReference type="EnsemblFungi" id="FOXG_08559T0">
    <property type="protein sequence ID" value="FOXG_08559P0"/>
    <property type="gene ID" value="FOXG_08559"/>
</dbReference>
<organism evidence="2 3">
    <name type="scientific">Fusarium oxysporum (strain Fo5176)</name>
    <name type="common">Fusarium vascular wilt</name>
    <dbReference type="NCBI Taxonomy" id="660025"/>
    <lineage>
        <taxon>Eukaryota</taxon>
        <taxon>Fungi</taxon>
        <taxon>Dikarya</taxon>
        <taxon>Ascomycota</taxon>
        <taxon>Pezizomycotina</taxon>
        <taxon>Sordariomycetes</taxon>
        <taxon>Hypocreomycetidae</taxon>
        <taxon>Hypocreales</taxon>
        <taxon>Nectriaceae</taxon>
        <taxon>Fusarium</taxon>
        <taxon>Fusarium oxysporum species complex</taxon>
    </lineage>
</organism>
<dbReference type="InterPro" id="IPR001849">
    <property type="entry name" value="PH_domain"/>
</dbReference>
<reference evidence="3" key="1">
    <citation type="journal article" date="2012" name="Mol. Plant Microbe Interact.">
        <title>A highly conserved effector in Fusarium oxysporum is required for full virulence on Arabidopsis.</title>
        <authorList>
            <person name="Thatcher L.F."/>
            <person name="Gardiner D.M."/>
            <person name="Kazan K."/>
            <person name="Manners J."/>
        </authorList>
    </citation>
    <scope>NUCLEOTIDE SEQUENCE [LARGE SCALE GENOMIC DNA]</scope>
    <source>
        <strain evidence="3">Fo5176</strain>
    </source>
</reference>
<dbReference type="AlphaFoldDB" id="A0A0D2XX43"/>
<dbReference type="VEuPathDB" id="FungiDB:FOXG_08559"/>
<feature type="compositionally biased region" description="Pro residues" evidence="1">
    <location>
        <begin position="812"/>
        <end position="828"/>
    </location>
</feature>
<feature type="compositionally biased region" description="Polar residues" evidence="1">
    <location>
        <begin position="688"/>
        <end position="697"/>
    </location>
</feature>
<proteinExistence type="predicted"/>
<feature type="compositionally biased region" description="Basic and acidic residues" evidence="1">
    <location>
        <begin position="38"/>
        <end position="56"/>
    </location>
</feature>
<feature type="compositionally biased region" description="Polar residues" evidence="1">
    <location>
        <begin position="739"/>
        <end position="755"/>
    </location>
</feature>
<feature type="region of interest" description="Disordered" evidence="1">
    <location>
        <begin position="187"/>
        <end position="214"/>
    </location>
</feature>
<evidence type="ECO:0000256" key="1">
    <source>
        <dbReference type="SAM" id="MobiDB-lite"/>
    </source>
</evidence>
<feature type="region of interest" description="Disordered" evidence="1">
    <location>
        <begin position="406"/>
        <end position="441"/>
    </location>
</feature>
<feature type="compositionally biased region" description="Basic and acidic residues" evidence="1">
    <location>
        <begin position="711"/>
        <end position="727"/>
    </location>
</feature>
<feature type="region of interest" description="Disordered" evidence="1">
    <location>
        <begin position="1"/>
        <end position="127"/>
    </location>
</feature>
<feature type="compositionally biased region" description="Basic and acidic residues" evidence="1">
    <location>
        <begin position="607"/>
        <end position="620"/>
    </location>
</feature>
<sequence>MSFRDSFMTHSGTLEALQSHHAPARRTRAPDIDTMAAEENRVPLKAEKASRRESRLGLRSLFSRSKTHLASPETPSSFGSRTSLPETNPYFPAQPDPVFDDMPSSPRSPRPLATMFESQHSPPAQPRPVGLVRAQGSGKPARGPLSTWHPPPLFKAFPQAVKHMTLPATSLAPEAILRMHERRASTLRDENAEAPDAEGAPTEKAKVKKKHRRNTSGHFPKFEWTNKIYVLVTSGYLLQYAAEGPFDRLPERILHLSKDSAAFASDVIPGRHWVIQVSAAAESDGTTASDSRSLFSRWNFRATERRHVSNFLMVFETAEDMEGWISTLRREIEALGGKKTLTETGKPKAEDEVAPLREKPSQRTLVVRDPNRLSRIASSSSQSPQSPDSFLPPQNLQWQSQTQINRSATNVAEPEPAVDQPLDDISTTNSFVSHDGRQLESLRENSNRLSFISSGQRTVVTSAGSSPASSPTVDTFPAPVEHNSSLEEAKLSPEPKPRPNAAAILDRRQSMQVLTPFVELQGGPINLRPQSSYGSGAADLKTQTPNFSVPNSSNRRYSYAKTMAQEFGMAPSSGPLEVRSLGRRAPPTTLPIARPLSMVADQPSPMEDVHERPVTRHGDETQPTIPAEDDLPSLPNIPTLYEMTPRHSSLVPIEEPTIEISRPGSSRRQSDMRQWRKSENPSAMGRSIPNSTRPSLEQRTRSRSFLGGAEEAARRRASLDTHSDARSDSMSAKARSQRRASIQSVMSDRASQYSASGDLPPPMSPESLPLPAPPPTVPLPPIPASASNPLLRPDMNGKSLFIRRSMPHLGEVPPPVPPPTCALPPLPPKIQVKA</sequence>
<reference evidence="2" key="2">
    <citation type="submission" date="2025-08" db="UniProtKB">
        <authorList>
            <consortium name="EnsemblFungi"/>
        </authorList>
    </citation>
    <scope>IDENTIFICATION</scope>
    <source>
        <strain evidence="2">4287 / CBS 123668 / FGSC 9935 / NRRL 34936</strain>
    </source>
</reference>
<feature type="region of interest" description="Disordered" evidence="1">
    <location>
        <begin position="601"/>
        <end position="635"/>
    </location>
</feature>
<dbReference type="Proteomes" id="UP000002489">
    <property type="component" value="Unassembled WGS sequence"/>
</dbReference>
<accession>A0A0D2XX43</accession>
<feature type="region of interest" description="Disordered" evidence="1">
    <location>
        <begin position="339"/>
        <end position="394"/>
    </location>
</feature>
<evidence type="ECO:0000313" key="2">
    <source>
        <dbReference type="EnsemblFungi" id="FOXG_08559P0"/>
    </source>
</evidence>
<feature type="compositionally biased region" description="Basic and acidic residues" evidence="1">
    <location>
        <begin position="668"/>
        <end position="679"/>
    </location>
</feature>